<feature type="transmembrane region" description="Helical" evidence="1">
    <location>
        <begin position="157"/>
        <end position="179"/>
    </location>
</feature>
<reference evidence="2 3" key="1">
    <citation type="submission" date="2019-04" db="EMBL/GenBank/DDBJ databases">
        <title>Natronospirillum operosus gen. nov., sp. nov., a haloalkaliphilic satellite isolated from decaying biomass of laboratory culture of cyanobacterium Geitlerinema sp. and proposal of Natronospirillaceae fam. nov. and Saccharospirillaceae fam. nov.</title>
        <authorList>
            <person name="Kevbrin V."/>
            <person name="Boltyanskaya Y."/>
            <person name="Koziaeva V."/>
            <person name="Grouzdev D.S."/>
            <person name="Park M."/>
            <person name="Cho J."/>
        </authorList>
    </citation>
    <scope>NUCLEOTIDE SEQUENCE [LARGE SCALE GENOMIC DNA]</scope>
    <source>
        <strain evidence="2 3">G-116</strain>
    </source>
</reference>
<protein>
    <recommendedName>
        <fullName evidence="4">Yip1 domain-containing protein</fullName>
    </recommendedName>
</protein>
<keyword evidence="1" id="KW-1133">Transmembrane helix</keyword>
<accession>A0A4Z0WF21</accession>
<keyword evidence="1" id="KW-0812">Transmembrane</keyword>
<evidence type="ECO:0000256" key="1">
    <source>
        <dbReference type="SAM" id="Phobius"/>
    </source>
</evidence>
<feature type="transmembrane region" description="Helical" evidence="1">
    <location>
        <begin position="191"/>
        <end position="215"/>
    </location>
</feature>
<feature type="transmembrane region" description="Helical" evidence="1">
    <location>
        <begin position="44"/>
        <end position="69"/>
    </location>
</feature>
<organism evidence="2 3">
    <name type="scientific">Natronospirillum operosum</name>
    <dbReference type="NCBI Taxonomy" id="2759953"/>
    <lineage>
        <taxon>Bacteria</taxon>
        <taxon>Pseudomonadati</taxon>
        <taxon>Pseudomonadota</taxon>
        <taxon>Gammaproteobacteria</taxon>
        <taxon>Oceanospirillales</taxon>
        <taxon>Natronospirillaceae</taxon>
        <taxon>Natronospirillum</taxon>
    </lineage>
</organism>
<dbReference type="AlphaFoldDB" id="A0A4Z0WF21"/>
<feature type="transmembrane region" description="Helical" evidence="1">
    <location>
        <begin position="81"/>
        <end position="112"/>
    </location>
</feature>
<evidence type="ECO:0008006" key="4">
    <source>
        <dbReference type="Google" id="ProtNLM"/>
    </source>
</evidence>
<sequence>MVSKDPIHRFLASVPESYKRLVRFFRNPYLHLESSNDPDLEYVLLDYIAALAALGAAIATIGTFLPGYLEIDPVSILRMDMFLVLLTVNTVSFSICLWLASAVILAVSGLKLHGAIFYQGIKAYALLNIPVAIVFIIALNRIVVIGDVTEPTGNGDLVFATMAVFCAFALSIWLVAIPIGKYLRSKYRAAIAYPLALVVLVISVSVNPAIASGYFSNVIDKRAVCEQYVSFRHGTEIQEGMYNKDCLIGQCIAAFE</sequence>
<keyword evidence="1" id="KW-0472">Membrane</keyword>
<evidence type="ECO:0000313" key="3">
    <source>
        <dbReference type="Proteomes" id="UP000297475"/>
    </source>
</evidence>
<dbReference type="RefSeq" id="WP_135483560.1">
    <property type="nucleotide sequence ID" value="NZ_SRMF01000004.1"/>
</dbReference>
<proteinExistence type="predicted"/>
<comment type="caution">
    <text evidence="2">The sequence shown here is derived from an EMBL/GenBank/DDBJ whole genome shotgun (WGS) entry which is preliminary data.</text>
</comment>
<evidence type="ECO:0000313" key="2">
    <source>
        <dbReference type="EMBL" id="TGG92888.1"/>
    </source>
</evidence>
<dbReference type="EMBL" id="SRMF01000004">
    <property type="protein sequence ID" value="TGG92888.1"/>
    <property type="molecule type" value="Genomic_DNA"/>
</dbReference>
<keyword evidence="3" id="KW-1185">Reference proteome</keyword>
<name>A0A4Z0WF21_9GAMM</name>
<dbReference type="OrthoDB" id="9859193at2"/>
<dbReference type="Proteomes" id="UP000297475">
    <property type="component" value="Unassembled WGS sequence"/>
</dbReference>
<feature type="transmembrane region" description="Helical" evidence="1">
    <location>
        <begin position="124"/>
        <end position="145"/>
    </location>
</feature>
<gene>
    <name evidence="2" type="ORF">E4656_12255</name>
</gene>